<dbReference type="KEGG" id="afs:AFR_36450"/>
<organism evidence="1 2">
    <name type="scientific">Actinoplanes friuliensis DSM 7358</name>
    <dbReference type="NCBI Taxonomy" id="1246995"/>
    <lineage>
        <taxon>Bacteria</taxon>
        <taxon>Bacillati</taxon>
        <taxon>Actinomycetota</taxon>
        <taxon>Actinomycetes</taxon>
        <taxon>Micromonosporales</taxon>
        <taxon>Micromonosporaceae</taxon>
        <taxon>Actinoplanes</taxon>
    </lineage>
</organism>
<dbReference type="eggNOG" id="ENOG5033YYY">
    <property type="taxonomic scope" value="Bacteria"/>
</dbReference>
<name>U5WC99_9ACTN</name>
<gene>
    <name evidence="1" type="ORF">AFR_36450</name>
</gene>
<dbReference type="OrthoDB" id="3394546at2"/>
<dbReference type="EMBL" id="CP006272">
    <property type="protein sequence ID" value="AGZ45546.1"/>
    <property type="molecule type" value="Genomic_DNA"/>
</dbReference>
<dbReference type="AlphaFoldDB" id="U5WC99"/>
<dbReference type="RefSeq" id="WP_023561882.1">
    <property type="nucleotide sequence ID" value="NC_022657.1"/>
</dbReference>
<reference evidence="1 2" key="1">
    <citation type="journal article" date="2014" name="J. Biotechnol.">
        <title>Complete genome sequence of the actinobacterium Actinoplanes friuliensis HAG 010964, producer of the lipopeptide antibiotic friulimycin.</title>
        <authorList>
            <person name="Ruckert C."/>
            <person name="Szczepanowski R."/>
            <person name="Albersmeier A."/>
            <person name="Goesmann A."/>
            <person name="Fischer N."/>
            <person name="Steinkamper A."/>
            <person name="Puhler A."/>
            <person name="Biener R."/>
            <person name="Schwartz D."/>
            <person name="Kalinowski J."/>
        </authorList>
    </citation>
    <scope>NUCLEOTIDE SEQUENCE [LARGE SCALE GENOMIC DNA]</scope>
    <source>
        <strain evidence="1 2">DSM 7358</strain>
    </source>
</reference>
<keyword evidence="2" id="KW-1185">Reference proteome</keyword>
<dbReference type="Proteomes" id="UP000017746">
    <property type="component" value="Chromosome"/>
</dbReference>
<sequence length="101" mass="11648">MTPEIWRLHAVADDTLLGELRVHERDWPWVHAKFEPAPAFAPLRPLFDEEARLVEADGPVEVWEAVYDRVRAAVRLADPDGVCPAEFILHVEGDDAWWRHT</sequence>
<dbReference type="PATRIC" id="fig|1246995.3.peg.7376"/>
<dbReference type="HOGENOM" id="CLU_151275_0_0_11"/>
<proteinExistence type="predicted"/>
<protein>
    <submittedName>
        <fullName evidence="1">Uncharacterized protein</fullName>
    </submittedName>
</protein>
<accession>U5WC99</accession>
<dbReference type="STRING" id="1246995.AFR_36450"/>
<evidence type="ECO:0000313" key="2">
    <source>
        <dbReference type="Proteomes" id="UP000017746"/>
    </source>
</evidence>
<evidence type="ECO:0000313" key="1">
    <source>
        <dbReference type="EMBL" id="AGZ45546.1"/>
    </source>
</evidence>